<dbReference type="PANTHER" id="PTHR32305">
    <property type="match status" value="1"/>
</dbReference>
<keyword evidence="2" id="KW-1185">Reference proteome</keyword>
<dbReference type="PANTHER" id="PTHR32305:SF15">
    <property type="entry name" value="PROTEIN RHSA-RELATED"/>
    <property type="match status" value="1"/>
</dbReference>
<comment type="caution">
    <text evidence="1">The sequence shown here is derived from an EMBL/GenBank/DDBJ whole genome shotgun (WGS) entry which is preliminary data.</text>
</comment>
<dbReference type="InterPro" id="IPR022385">
    <property type="entry name" value="Rhs_assc_core"/>
</dbReference>
<protein>
    <recommendedName>
        <fullName evidence="3">RHS repeat-associated core domain-containing protein</fullName>
    </recommendedName>
</protein>
<dbReference type="EMBL" id="RMBX01000010">
    <property type="protein sequence ID" value="RPD39566.1"/>
    <property type="molecule type" value="Genomic_DNA"/>
</dbReference>
<name>A0A3N4MCF2_9BACT</name>
<proteinExistence type="predicted"/>
<accession>A0A3N4MCF2</accession>
<evidence type="ECO:0008006" key="3">
    <source>
        <dbReference type="Google" id="ProtNLM"/>
    </source>
</evidence>
<gene>
    <name evidence="1" type="ORF">EG028_18075</name>
</gene>
<dbReference type="AlphaFoldDB" id="A0A3N4MCF2"/>
<sequence>MLEETHYYPFGLTMAGISTDATYNKLRNKYRYNGKELQHKEFSNGSGLELYDYGARMQDPQIGRWHSPDRFSEVYIALTPYQYAANNPAKIIDEAGKLLKDKDGNIIATSTGNVISRNSFTKVGNTEYNYKSTFEVVTIYTDKGTPINALRELSSEVYKNDGKGGSVKVTGSDNPISTCSNCHGYAFAGGKVVIEDVTDGSRVINTILADDGYIVDGVNGQTVNDAEATGFIESNESMSNIFHSAVANGDGSWSADPGIYKTEERTSKSGVASPAMKNSFVRTRNLKHNDPDKGKANGIKIVDPKQIKELLDKLKLPKKQALDGIDYDY</sequence>
<dbReference type="NCBIfam" id="TIGR03696">
    <property type="entry name" value="Rhs_assc_core"/>
    <property type="match status" value="1"/>
</dbReference>
<evidence type="ECO:0000313" key="1">
    <source>
        <dbReference type="EMBL" id="RPD39566.1"/>
    </source>
</evidence>
<reference evidence="2" key="1">
    <citation type="submission" date="2018-11" db="EMBL/GenBank/DDBJ databases">
        <title>Chitinophaga lutea sp.nov., isolate from arsenic contaminated soil.</title>
        <authorList>
            <person name="Zong Y."/>
        </authorList>
    </citation>
    <scope>NUCLEOTIDE SEQUENCE [LARGE SCALE GENOMIC DNA]</scope>
    <source>
        <strain evidence="2">YLT18</strain>
    </source>
</reference>
<dbReference type="InterPro" id="IPR050708">
    <property type="entry name" value="T6SS_VgrG/RHS"/>
</dbReference>
<organism evidence="1 2">
    <name type="scientific">Chitinophaga barathri</name>
    <dbReference type="NCBI Taxonomy" id="1647451"/>
    <lineage>
        <taxon>Bacteria</taxon>
        <taxon>Pseudomonadati</taxon>
        <taxon>Bacteroidota</taxon>
        <taxon>Chitinophagia</taxon>
        <taxon>Chitinophagales</taxon>
        <taxon>Chitinophagaceae</taxon>
        <taxon>Chitinophaga</taxon>
    </lineage>
</organism>
<dbReference type="OrthoDB" id="678267at2"/>
<dbReference type="Gene3D" id="2.180.10.10">
    <property type="entry name" value="RHS repeat-associated core"/>
    <property type="match status" value="1"/>
</dbReference>
<dbReference type="Proteomes" id="UP000279089">
    <property type="component" value="Unassembled WGS sequence"/>
</dbReference>
<evidence type="ECO:0000313" key="2">
    <source>
        <dbReference type="Proteomes" id="UP000279089"/>
    </source>
</evidence>
<dbReference type="RefSeq" id="WP_120515705.1">
    <property type="nucleotide sequence ID" value="NZ_QXZY01000004.1"/>
</dbReference>